<evidence type="ECO:0000313" key="7">
    <source>
        <dbReference type="Proteomes" id="UP000051952"/>
    </source>
</evidence>
<evidence type="ECO:0000313" key="6">
    <source>
        <dbReference type="EMBL" id="CUG93328.1"/>
    </source>
</evidence>
<dbReference type="InterPro" id="IPR050198">
    <property type="entry name" value="Non-receptor_tyrosine_kinases"/>
</dbReference>
<gene>
    <name evidence="6" type="ORF">BSAL_42090</name>
</gene>
<protein>
    <submittedName>
        <fullName evidence="6">Protein kinase, putative</fullName>
    </submittedName>
</protein>
<keyword evidence="3" id="KW-0175">Coiled coil</keyword>
<dbReference type="VEuPathDB" id="TriTrypDB:BSAL_42090"/>
<dbReference type="OrthoDB" id="2431000at2759"/>
<keyword evidence="7" id="KW-1185">Reference proteome</keyword>
<sequence>MEPSLFHFAAIPVARHSGRVDQQTAEKRRAIEEIFFRHLTQNQELKRRLEIVSRDQQQVLQREAELVQQLNAIDDEYAIGAQQEQQRVTELRAALTDSYRQNDTLARDNAALREQLRTLEMTVADLRHDNLSLRSATAANAVVSHRQASTSPIARQPARVSLLETTAEPRQNLPQQTSHYPLETPVEAVEVESFPVVTTSSAEATARGTEAIVQPTHSTHLVEGDDGGGDVESVSPIMRPRRDTHTPFDNTARNLETTLSFVARAAPPPPTTAPIRSAALSPVSAEESPTSSRVPSIRVPPPPSRGLSGRRLAPTSTPKVPHRAGSLGALRSPTASFVPEPPPAAQVVASTEAAAMSDAGAAARVPSPQSSSSSAAPATRSPVPIVASSPAGLRKFNFSRVSKLELVGSQALPAYLTLVERRYTVHMIAKANPSSKVPSLPPALVRGGRCAAPAHPIKMFGQHWYVFQVADHGSDLPSSVTSGSMETLPSQLLSRIQTQQYMKLSDILTLFLGVSEALETFHQIGFAHGNVDSCNIFCPRNLNPPSEEQAPPPEGQPLLLSGFAVTPFHRNPLFRAPETTQSPEDASIASDMWALGVVFWDITNYGMAPLYDVNRDAENAIVASEIAFDKVCSGENVLRCPENCPPVVYNDLIAPLLNPDPNQRPTIETIVATIEELLHT</sequence>
<dbReference type="Proteomes" id="UP000051952">
    <property type="component" value="Unassembled WGS sequence"/>
</dbReference>
<feature type="region of interest" description="Disordered" evidence="4">
    <location>
        <begin position="219"/>
        <end position="250"/>
    </location>
</feature>
<keyword evidence="2" id="KW-0067">ATP-binding</keyword>
<dbReference type="AlphaFoldDB" id="A0A0S4JRC9"/>
<dbReference type="PANTHER" id="PTHR24418">
    <property type="entry name" value="TYROSINE-PROTEIN KINASE"/>
    <property type="match status" value="1"/>
</dbReference>
<evidence type="ECO:0000256" key="3">
    <source>
        <dbReference type="SAM" id="Coils"/>
    </source>
</evidence>
<keyword evidence="6" id="KW-0418">Kinase</keyword>
<dbReference type="EMBL" id="CYKH01002144">
    <property type="protein sequence ID" value="CUG93328.1"/>
    <property type="molecule type" value="Genomic_DNA"/>
</dbReference>
<dbReference type="PROSITE" id="PS50011">
    <property type="entry name" value="PROTEIN_KINASE_DOM"/>
    <property type="match status" value="1"/>
</dbReference>
<feature type="compositionally biased region" description="Low complexity" evidence="4">
    <location>
        <begin position="345"/>
        <end position="384"/>
    </location>
</feature>
<dbReference type="SMART" id="SM00220">
    <property type="entry name" value="S_TKc"/>
    <property type="match status" value="1"/>
</dbReference>
<accession>A0A0S4JRC9</accession>
<feature type="coiled-coil region" evidence="3">
    <location>
        <begin position="102"/>
        <end position="129"/>
    </location>
</feature>
<evidence type="ECO:0000256" key="2">
    <source>
        <dbReference type="ARBA" id="ARBA00022840"/>
    </source>
</evidence>
<dbReference type="Pfam" id="PF07714">
    <property type="entry name" value="PK_Tyr_Ser-Thr"/>
    <property type="match status" value="1"/>
</dbReference>
<dbReference type="GO" id="GO:0005524">
    <property type="term" value="F:ATP binding"/>
    <property type="evidence" value="ECO:0007669"/>
    <property type="project" value="UniProtKB-KW"/>
</dbReference>
<dbReference type="SUPFAM" id="SSF56112">
    <property type="entry name" value="Protein kinase-like (PK-like)"/>
    <property type="match status" value="1"/>
</dbReference>
<dbReference type="InterPro" id="IPR001245">
    <property type="entry name" value="Ser-Thr/Tyr_kinase_cat_dom"/>
</dbReference>
<organism evidence="6 7">
    <name type="scientific">Bodo saltans</name>
    <name type="common">Flagellated protozoan</name>
    <dbReference type="NCBI Taxonomy" id="75058"/>
    <lineage>
        <taxon>Eukaryota</taxon>
        <taxon>Discoba</taxon>
        <taxon>Euglenozoa</taxon>
        <taxon>Kinetoplastea</taxon>
        <taxon>Metakinetoplastina</taxon>
        <taxon>Eubodonida</taxon>
        <taxon>Bodonidae</taxon>
        <taxon>Bodo</taxon>
    </lineage>
</organism>
<proteinExistence type="predicted"/>
<feature type="region of interest" description="Disordered" evidence="4">
    <location>
        <begin position="264"/>
        <end position="386"/>
    </location>
</feature>
<evidence type="ECO:0000256" key="1">
    <source>
        <dbReference type="ARBA" id="ARBA00022741"/>
    </source>
</evidence>
<dbReference type="Gene3D" id="1.10.510.10">
    <property type="entry name" value="Transferase(Phosphotransferase) domain 1"/>
    <property type="match status" value="1"/>
</dbReference>
<feature type="compositionally biased region" description="Low complexity" evidence="4">
    <location>
        <begin position="288"/>
        <end position="297"/>
    </location>
</feature>
<evidence type="ECO:0000256" key="4">
    <source>
        <dbReference type="SAM" id="MobiDB-lite"/>
    </source>
</evidence>
<dbReference type="GO" id="GO:0004672">
    <property type="term" value="F:protein kinase activity"/>
    <property type="evidence" value="ECO:0007669"/>
    <property type="project" value="InterPro"/>
</dbReference>
<name>A0A0S4JRC9_BODSA</name>
<dbReference type="InterPro" id="IPR000719">
    <property type="entry name" value="Prot_kinase_dom"/>
</dbReference>
<reference evidence="7" key="1">
    <citation type="submission" date="2015-09" db="EMBL/GenBank/DDBJ databases">
        <authorList>
            <consortium name="Pathogen Informatics"/>
        </authorList>
    </citation>
    <scope>NUCLEOTIDE SEQUENCE [LARGE SCALE GENOMIC DNA]</scope>
    <source>
        <strain evidence="7">Lake Konstanz</strain>
    </source>
</reference>
<dbReference type="InterPro" id="IPR011009">
    <property type="entry name" value="Kinase-like_dom_sf"/>
</dbReference>
<keyword evidence="6" id="KW-0808">Transferase</keyword>
<evidence type="ECO:0000259" key="5">
    <source>
        <dbReference type="PROSITE" id="PS50011"/>
    </source>
</evidence>
<keyword evidence="1" id="KW-0547">Nucleotide-binding</keyword>
<feature type="domain" description="Protein kinase" evidence="5">
    <location>
        <begin position="401"/>
        <end position="680"/>
    </location>
</feature>